<sequence>MRVTPSQLLLLGWLDAQSGQWDDPLFSTLFSFANDTFSFRRLRTPYSYHFPTYVLLNKRQTNRRNLSEGSRSGEHLPFALWDPRSYSFLIAGKE</sequence>
<dbReference type="HOGENOM" id="CLU_2389724_0_0_1"/>
<name>J3KVE8_ORYBR</name>
<dbReference type="AlphaFoldDB" id="J3KVE8"/>
<reference evidence="1" key="1">
    <citation type="submission" date="2015-06" db="UniProtKB">
        <authorList>
            <consortium name="EnsemblPlants"/>
        </authorList>
    </citation>
    <scope>IDENTIFICATION</scope>
</reference>
<accession>J3KVE8</accession>
<protein>
    <submittedName>
        <fullName evidence="1">Uncharacterized protein</fullName>
    </submittedName>
</protein>
<evidence type="ECO:0000313" key="1">
    <source>
        <dbReference type="EnsemblPlants" id="OB0167G10010.1"/>
    </source>
</evidence>
<organism evidence="1">
    <name type="scientific">Oryza brachyantha</name>
    <name type="common">malo sina</name>
    <dbReference type="NCBI Taxonomy" id="4533"/>
    <lineage>
        <taxon>Eukaryota</taxon>
        <taxon>Viridiplantae</taxon>
        <taxon>Streptophyta</taxon>
        <taxon>Embryophyta</taxon>
        <taxon>Tracheophyta</taxon>
        <taxon>Spermatophyta</taxon>
        <taxon>Magnoliopsida</taxon>
        <taxon>Liliopsida</taxon>
        <taxon>Poales</taxon>
        <taxon>Poaceae</taxon>
        <taxon>BOP clade</taxon>
        <taxon>Oryzoideae</taxon>
        <taxon>Oryzeae</taxon>
        <taxon>Oryzinae</taxon>
        <taxon>Oryza</taxon>
    </lineage>
</organism>
<dbReference type="Proteomes" id="UP000006038">
    <property type="component" value="Unassembled WGS sequence"/>
</dbReference>
<evidence type="ECO:0000313" key="2">
    <source>
        <dbReference type="Proteomes" id="UP000006038"/>
    </source>
</evidence>
<keyword evidence="2" id="KW-1185">Reference proteome</keyword>
<proteinExistence type="predicted"/>
<dbReference type="EnsemblPlants" id="OB0167G10010.1">
    <property type="protein sequence ID" value="OB0167G10010.1"/>
    <property type="gene ID" value="OB0167G10010"/>
</dbReference>
<dbReference type="Gramene" id="OB0167G10010.1">
    <property type="protein sequence ID" value="OB0167G10010.1"/>
    <property type="gene ID" value="OB0167G10010"/>
</dbReference>